<sequence length="220" mass="25370">MSQIPPDASDGVQLMVTFKVGPNQRQFLIHLDIICQHSPVFDKALKSEFKEGKEKEITLEETEEDVLKVDMHWMYTGRVPSFRNKGQKDPTKWGPRESQTDAEGNEVELTWDYMMSQAYIFGAMCDIWKFCSAIHGAFQHRFEPGDDKTPTYPSHATIIRLFNNTPENAAMRKTFARQFAKHWRPAGATQAELKLFKELPIEFTLMSMASFAEVRDRLSE</sequence>
<organism evidence="3 4">
    <name type="scientific">Phyllosticta citrichinensis</name>
    <dbReference type="NCBI Taxonomy" id="1130410"/>
    <lineage>
        <taxon>Eukaryota</taxon>
        <taxon>Fungi</taxon>
        <taxon>Dikarya</taxon>
        <taxon>Ascomycota</taxon>
        <taxon>Pezizomycotina</taxon>
        <taxon>Dothideomycetes</taxon>
        <taxon>Dothideomycetes incertae sedis</taxon>
        <taxon>Botryosphaeriales</taxon>
        <taxon>Phyllostictaceae</taxon>
        <taxon>Phyllosticta</taxon>
    </lineage>
</organism>
<evidence type="ECO:0000259" key="2">
    <source>
        <dbReference type="PROSITE" id="PS50097"/>
    </source>
</evidence>
<dbReference type="PROSITE" id="PS50097">
    <property type="entry name" value="BTB"/>
    <property type="match status" value="1"/>
</dbReference>
<dbReference type="InterPro" id="IPR000210">
    <property type="entry name" value="BTB/POZ_dom"/>
</dbReference>
<dbReference type="EMBL" id="JBBWUH010000001">
    <property type="protein sequence ID" value="KAK8177096.1"/>
    <property type="molecule type" value="Genomic_DNA"/>
</dbReference>
<feature type="compositionally biased region" description="Basic and acidic residues" evidence="1">
    <location>
        <begin position="86"/>
        <end position="99"/>
    </location>
</feature>
<proteinExistence type="predicted"/>
<feature type="domain" description="BTB" evidence="2">
    <location>
        <begin position="14"/>
        <end position="83"/>
    </location>
</feature>
<feature type="region of interest" description="Disordered" evidence="1">
    <location>
        <begin position="81"/>
        <end position="101"/>
    </location>
</feature>
<dbReference type="Proteomes" id="UP001456524">
    <property type="component" value="Unassembled WGS sequence"/>
</dbReference>
<gene>
    <name evidence="3" type="ORF">IWX90DRAFT_509956</name>
</gene>
<dbReference type="InterPro" id="IPR011333">
    <property type="entry name" value="SKP1/BTB/POZ_sf"/>
</dbReference>
<dbReference type="Pfam" id="PF00651">
    <property type="entry name" value="BTB"/>
    <property type="match status" value="1"/>
</dbReference>
<name>A0ABR1Y631_9PEZI</name>
<reference evidence="3 4" key="1">
    <citation type="journal article" date="2022" name="G3 (Bethesda)">
        <title>Enemy or ally: a genomic approach to elucidate the lifestyle of Phyllosticta citrichinaensis.</title>
        <authorList>
            <person name="Buijs V.A."/>
            <person name="Groenewald J.Z."/>
            <person name="Haridas S."/>
            <person name="LaButti K.M."/>
            <person name="Lipzen A."/>
            <person name="Martin F.M."/>
            <person name="Barry K."/>
            <person name="Grigoriev I.V."/>
            <person name="Crous P.W."/>
            <person name="Seidl M.F."/>
        </authorList>
    </citation>
    <scope>NUCLEOTIDE SEQUENCE [LARGE SCALE GENOMIC DNA]</scope>
    <source>
        <strain evidence="3 4">CBS 129764</strain>
    </source>
</reference>
<evidence type="ECO:0000256" key="1">
    <source>
        <dbReference type="SAM" id="MobiDB-lite"/>
    </source>
</evidence>
<evidence type="ECO:0000313" key="4">
    <source>
        <dbReference type="Proteomes" id="UP001456524"/>
    </source>
</evidence>
<dbReference type="Gene3D" id="3.30.710.10">
    <property type="entry name" value="Potassium Channel Kv1.1, Chain A"/>
    <property type="match status" value="1"/>
</dbReference>
<accession>A0ABR1Y631</accession>
<dbReference type="SUPFAM" id="SSF54695">
    <property type="entry name" value="POZ domain"/>
    <property type="match status" value="1"/>
</dbReference>
<protein>
    <recommendedName>
        <fullName evidence="2">BTB domain-containing protein</fullName>
    </recommendedName>
</protein>
<dbReference type="PANTHER" id="PTHR47843">
    <property type="entry name" value="BTB DOMAIN-CONTAINING PROTEIN-RELATED"/>
    <property type="match status" value="1"/>
</dbReference>
<evidence type="ECO:0000313" key="3">
    <source>
        <dbReference type="EMBL" id="KAK8177096.1"/>
    </source>
</evidence>
<dbReference type="PANTHER" id="PTHR47843:SF2">
    <property type="entry name" value="BTB DOMAIN-CONTAINING PROTEIN"/>
    <property type="match status" value="1"/>
</dbReference>
<keyword evidence="4" id="KW-1185">Reference proteome</keyword>
<dbReference type="CDD" id="cd18186">
    <property type="entry name" value="BTB_POZ_ZBTB_KLHL-like"/>
    <property type="match status" value="1"/>
</dbReference>
<comment type="caution">
    <text evidence="3">The sequence shown here is derived from an EMBL/GenBank/DDBJ whole genome shotgun (WGS) entry which is preliminary data.</text>
</comment>